<dbReference type="Gene3D" id="3.40.50.1820">
    <property type="entry name" value="alpha/beta hydrolase"/>
    <property type="match status" value="1"/>
</dbReference>
<dbReference type="Proteomes" id="UP001595850">
    <property type="component" value="Unassembled WGS sequence"/>
</dbReference>
<organism evidence="1 2">
    <name type="scientific">Planomonospora corallina</name>
    <dbReference type="NCBI Taxonomy" id="1806052"/>
    <lineage>
        <taxon>Bacteria</taxon>
        <taxon>Bacillati</taxon>
        <taxon>Actinomycetota</taxon>
        <taxon>Actinomycetes</taxon>
        <taxon>Streptosporangiales</taxon>
        <taxon>Streptosporangiaceae</taxon>
        <taxon>Planomonospora</taxon>
    </lineage>
</organism>
<evidence type="ECO:0000313" key="2">
    <source>
        <dbReference type="Proteomes" id="UP001595850"/>
    </source>
</evidence>
<dbReference type="EMBL" id="JBHSBM010000043">
    <property type="protein sequence ID" value="MFC4062424.1"/>
    <property type="molecule type" value="Genomic_DNA"/>
</dbReference>
<evidence type="ECO:0000313" key="1">
    <source>
        <dbReference type="EMBL" id="MFC4062424.1"/>
    </source>
</evidence>
<dbReference type="PANTHER" id="PTHR48098">
    <property type="entry name" value="ENTEROCHELIN ESTERASE-RELATED"/>
    <property type="match status" value="1"/>
</dbReference>
<reference evidence="2" key="1">
    <citation type="journal article" date="2019" name="Int. J. Syst. Evol. Microbiol.">
        <title>The Global Catalogue of Microorganisms (GCM) 10K type strain sequencing project: providing services to taxonomists for standard genome sequencing and annotation.</title>
        <authorList>
            <consortium name="The Broad Institute Genomics Platform"/>
            <consortium name="The Broad Institute Genome Sequencing Center for Infectious Disease"/>
            <person name="Wu L."/>
            <person name="Ma J."/>
        </authorList>
    </citation>
    <scope>NUCLEOTIDE SEQUENCE [LARGE SCALE GENOMIC DNA]</scope>
    <source>
        <strain evidence="2">TBRC 4489</strain>
    </source>
</reference>
<dbReference type="SUPFAM" id="SSF53474">
    <property type="entry name" value="alpha/beta-Hydrolases"/>
    <property type="match status" value="1"/>
</dbReference>
<comment type="caution">
    <text evidence="1">The sequence shown here is derived from an EMBL/GenBank/DDBJ whole genome shotgun (WGS) entry which is preliminary data.</text>
</comment>
<protein>
    <submittedName>
        <fullName evidence="1">Alpha/beta hydrolase</fullName>
    </submittedName>
</protein>
<dbReference type="InterPro" id="IPR050583">
    <property type="entry name" value="Mycobacterial_A85_antigen"/>
</dbReference>
<dbReference type="RefSeq" id="WP_377293522.1">
    <property type="nucleotide sequence ID" value="NZ_JBHSBM010000043.1"/>
</dbReference>
<gene>
    <name evidence="1" type="ORF">ACFOWE_29340</name>
</gene>
<dbReference type="PANTHER" id="PTHR48098:SF1">
    <property type="entry name" value="DIACYLGLYCEROL ACYLTRANSFERASE_MYCOLYLTRANSFERASE AG85A"/>
    <property type="match status" value="1"/>
</dbReference>
<keyword evidence="1" id="KW-0378">Hydrolase</keyword>
<dbReference type="Pfam" id="PF00756">
    <property type="entry name" value="Esterase"/>
    <property type="match status" value="1"/>
</dbReference>
<dbReference type="GO" id="GO:0016787">
    <property type="term" value="F:hydrolase activity"/>
    <property type="evidence" value="ECO:0007669"/>
    <property type="project" value="UniProtKB-KW"/>
</dbReference>
<name>A0ABV8IHF6_9ACTN</name>
<accession>A0ABV8IHF6</accession>
<keyword evidence="2" id="KW-1185">Reference proteome</keyword>
<proteinExistence type="predicted"/>
<sequence length="338" mass="35466">MESVRARPVVAGGLAAVALIVVIAAVVVLRPGAGPEATGPAPAVPVASPAPETVRIVESREIGERTRDLTIHSPALGRAARARVLLPRGWRPGSGPWPVLYLLHGCCDPDHLGWDGKGGADELTAGAPVIVVIPEGGSVGFYSDWLNGPRWETFHLTELLGVVEKEYGAGDRRAVAGLSMGGFGAMSYAARHPGMFQAAASFSGVLDTEAGLQGVMRLIQDNGLNPGDLWGYPGGDGDSWAAHNPSRLVSALKGVRLFVSAGNGEPGPLDGPAATEDAGERNLLSQSRTFTERARAAGLTVETYFYGKGTHTWPYWKRSLERALPGLLTALEVRPSGE</sequence>
<dbReference type="InterPro" id="IPR000801">
    <property type="entry name" value="Esterase-like"/>
</dbReference>
<dbReference type="InterPro" id="IPR029058">
    <property type="entry name" value="AB_hydrolase_fold"/>
</dbReference>